<feature type="compositionally biased region" description="Basic and acidic residues" evidence="1">
    <location>
        <begin position="66"/>
        <end position="76"/>
    </location>
</feature>
<organism evidence="2 3">
    <name type="scientific">Callorhinus ursinus</name>
    <name type="common">Northern fur seal</name>
    <dbReference type="NCBI Taxonomy" id="34884"/>
    <lineage>
        <taxon>Eukaryota</taxon>
        <taxon>Metazoa</taxon>
        <taxon>Chordata</taxon>
        <taxon>Craniata</taxon>
        <taxon>Vertebrata</taxon>
        <taxon>Euteleostomi</taxon>
        <taxon>Mammalia</taxon>
        <taxon>Eutheria</taxon>
        <taxon>Laurasiatheria</taxon>
        <taxon>Carnivora</taxon>
        <taxon>Caniformia</taxon>
        <taxon>Pinnipedia</taxon>
        <taxon>Otariidae</taxon>
        <taxon>Callorhinus</taxon>
    </lineage>
</organism>
<dbReference type="Proteomes" id="UP000286641">
    <property type="component" value="Unplaced"/>
</dbReference>
<dbReference type="RefSeq" id="XP_025734496.1">
    <property type="nucleotide sequence ID" value="XM_025878711.1"/>
</dbReference>
<reference key="1">
    <citation type="submission" date="2019-01" db="UniProtKB">
        <authorList>
            <consortium name="RefSeq"/>
        </authorList>
    </citation>
    <scope>IDENTIFICATION</scope>
</reference>
<protein>
    <submittedName>
        <fullName evidence="3">Uncharacterized protein LOC112829244</fullName>
    </submittedName>
</protein>
<gene>
    <name evidence="3" type="primary">LOC112829244</name>
</gene>
<evidence type="ECO:0000256" key="1">
    <source>
        <dbReference type="SAM" id="MobiDB-lite"/>
    </source>
</evidence>
<keyword evidence="2" id="KW-1185">Reference proteome</keyword>
<proteinExistence type="predicted"/>
<feature type="region of interest" description="Disordered" evidence="1">
    <location>
        <begin position="47"/>
        <end position="86"/>
    </location>
</feature>
<evidence type="ECO:0000313" key="2">
    <source>
        <dbReference type="Proteomes" id="UP000286641"/>
    </source>
</evidence>
<sequence length="314" mass="34492">MLPGTGLAAYRERRSPYSPPPARVPRQPHLFSARPWWGRSRKCCGWGGGKRGSGAKRSRSLRALQHPRDAELDTRRPGRAPHPQFPHERCSLPRWLGIPRKYRRTPGAGCGVGARASRPSYPSLPPPRPCFPDTTSYPSSSSALGEGEREWRRLREWNIRGRLGHHKSPSFTLTCGPPLTSSWLFHYTHSPAIIPGHTSAPLAVQCSPPVPGTHLSKSWTRTHLSGRLPQSKPLYSDLSFPHRPFFAGPNGEFAYPLRTPGRHPVVSHMCGEGEGRHSLRASHLPVLADRPASDACLPPGTSIHASGSPAALQL</sequence>
<reference evidence="3" key="2">
    <citation type="submission" date="2025-08" db="UniProtKB">
        <authorList>
            <consortium name="RefSeq"/>
        </authorList>
    </citation>
    <scope>IDENTIFICATION</scope>
    <source>
        <tissue evidence="3">Blood</tissue>
    </source>
</reference>
<dbReference type="AlphaFoldDB" id="A0A3Q7R2C4"/>
<name>A0A3Q7R2C4_CALUR</name>
<dbReference type="InParanoid" id="A0A3Q7R2C4"/>
<accession>A0A3Q7R2C4</accession>
<feature type="region of interest" description="Disordered" evidence="1">
    <location>
        <begin position="1"/>
        <end position="27"/>
    </location>
</feature>
<evidence type="ECO:0000313" key="3">
    <source>
        <dbReference type="RefSeq" id="XP_025734496.1"/>
    </source>
</evidence>